<dbReference type="AlphaFoldDB" id="A0A7J0DQY9"/>
<dbReference type="FunFam" id="1.25.40.10:FF:000125">
    <property type="entry name" value="Pentatricopeptide repeat-containing protein"/>
    <property type="match status" value="1"/>
</dbReference>
<evidence type="ECO:0000313" key="3">
    <source>
        <dbReference type="EMBL" id="GFS39445.1"/>
    </source>
</evidence>
<name>A0A7J0DQY9_9ERIC</name>
<dbReference type="Pfam" id="PF13041">
    <property type="entry name" value="PPR_2"/>
    <property type="match status" value="1"/>
</dbReference>
<gene>
    <name evidence="3" type="ORF">Acr_00g0063050</name>
</gene>
<dbReference type="InterPro" id="IPR002885">
    <property type="entry name" value="PPR_rpt"/>
</dbReference>
<dbReference type="PROSITE" id="PS51375">
    <property type="entry name" value="PPR"/>
    <property type="match status" value="2"/>
</dbReference>
<dbReference type="PANTHER" id="PTHR47926">
    <property type="entry name" value="PENTATRICOPEPTIDE REPEAT-CONTAINING PROTEIN"/>
    <property type="match status" value="1"/>
</dbReference>
<dbReference type="GO" id="GO:0048731">
    <property type="term" value="P:system development"/>
    <property type="evidence" value="ECO:0007669"/>
    <property type="project" value="UniProtKB-ARBA"/>
</dbReference>
<dbReference type="NCBIfam" id="TIGR00756">
    <property type="entry name" value="PPR"/>
    <property type="match status" value="2"/>
</dbReference>
<keyword evidence="4" id="KW-1185">Reference proteome</keyword>
<dbReference type="InterPro" id="IPR011990">
    <property type="entry name" value="TPR-like_helical_dom_sf"/>
</dbReference>
<protein>
    <submittedName>
        <fullName evidence="3">Pentatricopeptide repeat (PPR) superfamily protein</fullName>
    </submittedName>
</protein>
<dbReference type="GO" id="GO:0009451">
    <property type="term" value="P:RNA modification"/>
    <property type="evidence" value="ECO:0007669"/>
    <property type="project" value="InterPro"/>
</dbReference>
<keyword evidence="1" id="KW-0677">Repeat</keyword>
<evidence type="ECO:0000313" key="4">
    <source>
        <dbReference type="Proteomes" id="UP000585474"/>
    </source>
</evidence>
<dbReference type="GO" id="GO:0003723">
    <property type="term" value="F:RNA binding"/>
    <property type="evidence" value="ECO:0007669"/>
    <property type="project" value="InterPro"/>
</dbReference>
<dbReference type="PANTHER" id="PTHR47926:SF416">
    <property type="entry name" value="(WILD MALAYSIAN BANANA) HYPOTHETICAL PROTEIN"/>
    <property type="match status" value="1"/>
</dbReference>
<reference evidence="4" key="1">
    <citation type="submission" date="2019-07" db="EMBL/GenBank/DDBJ databases">
        <title>De Novo Assembly of kiwifruit Actinidia rufa.</title>
        <authorList>
            <person name="Sugita-Konishi S."/>
            <person name="Sato K."/>
            <person name="Mori E."/>
            <person name="Abe Y."/>
            <person name="Kisaki G."/>
            <person name="Hamano K."/>
            <person name="Suezawa K."/>
            <person name="Otani M."/>
            <person name="Fukuda T."/>
            <person name="Manabe T."/>
            <person name="Gomi K."/>
            <person name="Tabuchi M."/>
            <person name="Akimitsu K."/>
            <person name="Kataoka I."/>
        </authorList>
    </citation>
    <scope>NUCLEOTIDE SEQUENCE [LARGE SCALE GENOMIC DNA]</scope>
    <source>
        <strain evidence="4">cv. Fuchu</strain>
    </source>
</reference>
<dbReference type="Pfam" id="PF01535">
    <property type="entry name" value="PPR"/>
    <property type="match status" value="1"/>
</dbReference>
<proteinExistence type="predicted"/>
<feature type="repeat" description="PPR" evidence="2">
    <location>
        <begin position="111"/>
        <end position="141"/>
    </location>
</feature>
<dbReference type="EMBL" id="BJWL01000333">
    <property type="protein sequence ID" value="GFS39445.1"/>
    <property type="molecule type" value="Genomic_DNA"/>
</dbReference>
<evidence type="ECO:0000256" key="2">
    <source>
        <dbReference type="PROSITE-ProRule" id="PRU00708"/>
    </source>
</evidence>
<comment type="caution">
    <text evidence="3">The sequence shown here is derived from an EMBL/GenBank/DDBJ whole genome shotgun (WGS) entry which is preliminary data.</text>
</comment>
<dbReference type="InterPro" id="IPR046960">
    <property type="entry name" value="PPR_At4g14850-like_plant"/>
</dbReference>
<dbReference type="Proteomes" id="UP000585474">
    <property type="component" value="Unassembled WGS sequence"/>
</dbReference>
<evidence type="ECO:0000256" key="1">
    <source>
        <dbReference type="ARBA" id="ARBA00022737"/>
    </source>
</evidence>
<dbReference type="Gene3D" id="1.25.40.10">
    <property type="entry name" value="Tetratricopeptide repeat domain"/>
    <property type="match status" value="1"/>
</dbReference>
<dbReference type="OrthoDB" id="1937829at2759"/>
<accession>A0A7J0DQY9</accession>
<sequence length="204" mass="23333">MPRIATNQANPVQPQGLRRNFRPFCRRKARCLLCHLRLRRPLSWLHSVSLLATSITFMWNTMIRAFVEKNEAVKLGWESYDFVQNGLIHLGATCSCMDSARKLFETSLNRDVITWTAVINGYVKSGQVGIARELFDEMPVKHEVSWSAMITGYAQFGLFKEALELFNDMQLAGFWPNHAGIVRALSACTFLGVPWIWEDRVVPI</sequence>
<feature type="repeat" description="PPR" evidence="2">
    <location>
        <begin position="142"/>
        <end position="176"/>
    </location>
</feature>
<organism evidence="3 4">
    <name type="scientific">Actinidia rufa</name>
    <dbReference type="NCBI Taxonomy" id="165716"/>
    <lineage>
        <taxon>Eukaryota</taxon>
        <taxon>Viridiplantae</taxon>
        <taxon>Streptophyta</taxon>
        <taxon>Embryophyta</taxon>
        <taxon>Tracheophyta</taxon>
        <taxon>Spermatophyta</taxon>
        <taxon>Magnoliopsida</taxon>
        <taxon>eudicotyledons</taxon>
        <taxon>Gunneridae</taxon>
        <taxon>Pentapetalae</taxon>
        <taxon>asterids</taxon>
        <taxon>Ericales</taxon>
        <taxon>Actinidiaceae</taxon>
        <taxon>Actinidia</taxon>
    </lineage>
</organism>